<dbReference type="SUPFAM" id="SSF47473">
    <property type="entry name" value="EF-hand"/>
    <property type="match status" value="4"/>
</dbReference>
<evidence type="ECO:0000313" key="3">
    <source>
        <dbReference type="Proteomes" id="UP001472866"/>
    </source>
</evidence>
<dbReference type="GO" id="GO:0001578">
    <property type="term" value="P:microtubule bundle formation"/>
    <property type="evidence" value="ECO:0007669"/>
    <property type="project" value="TreeGrafter"/>
</dbReference>
<dbReference type="InterPro" id="IPR011992">
    <property type="entry name" value="EF-hand-dom_pair"/>
</dbReference>
<organism evidence="2 3">
    <name type="scientific">Chloropicon roscoffensis</name>
    <dbReference type="NCBI Taxonomy" id="1461544"/>
    <lineage>
        <taxon>Eukaryota</taxon>
        <taxon>Viridiplantae</taxon>
        <taxon>Chlorophyta</taxon>
        <taxon>Chloropicophyceae</taxon>
        <taxon>Chloropicales</taxon>
        <taxon>Chloropicaceae</taxon>
        <taxon>Chloropicon</taxon>
    </lineage>
</organism>
<dbReference type="GO" id="GO:0015631">
    <property type="term" value="F:tubulin binding"/>
    <property type="evidence" value="ECO:0007669"/>
    <property type="project" value="InterPro"/>
</dbReference>
<dbReference type="PANTHER" id="PTHR12932:SF9">
    <property type="entry name" value="TUBULIN POLYMERIZATION-PROMOTING PROTEIN HOMOLOG"/>
    <property type="match status" value="1"/>
</dbReference>
<dbReference type="AlphaFoldDB" id="A0AAX4PI32"/>
<dbReference type="GO" id="GO:0005874">
    <property type="term" value="C:microtubule"/>
    <property type="evidence" value="ECO:0007669"/>
    <property type="project" value="TreeGrafter"/>
</dbReference>
<protein>
    <submittedName>
        <fullName evidence="2">P25-alpha-domain-containing protein</fullName>
    </submittedName>
</protein>
<evidence type="ECO:0000313" key="2">
    <source>
        <dbReference type="EMBL" id="WZN65918.1"/>
    </source>
</evidence>
<dbReference type="InterPro" id="IPR008907">
    <property type="entry name" value="TPP/p25"/>
</dbReference>
<gene>
    <name evidence="2" type="ORF">HKI87_13g74800</name>
</gene>
<dbReference type="GO" id="GO:0032273">
    <property type="term" value="P:positive regulation of protein polymerization"/>
    <property type="evidence" value="ECO:0007669"/>
    <property type="project" value="TreeGrafter"/>
</dbReference>
<keyword evidence="3" id="KW-1185">Reference proteome</keyword>
<sequence length="581" mass="63784">MSFSSARRKSVSEFVKKRANYPGLEDTFRAFCETKAGNKSSGFVEMDGKTFAKVFKDCGLMGNKKGQLSTISIDINFSKCKPKGERKIVYKDFLEAVHICATEMGLAYEELCEKIASSKGPKFEGTKGSTFVASSIDRPKVTEEVRLTPAGEVEGLRLVFQSFNVFGGGDPDAMPNDRYIKLCKETGVIDKKFDSTACDLIFSKIKPMGERKIDYKMFRECVNHIAYQKGKEYKEMAKIIIDAGGPVNSGTKADAVKFHDDKNLWTGAYGEAVGRKAPVRKDSANGSAITPAKDLQSYAGLEDTFDAFCVGKITGVSSTGVEMGGVTFSKLFKDAGLMVLNTIRVDLAFNSVKPKETRRIVYDQFRQAVDLLSRDMGCEYADLCAKIASCKGPIFAGTEGTTFVASTLNRERTIEDVQLDPPAHVDGLEEVFQAFSVFGGGDPNLMPNDRYIKLCQETGVIDGEYDSTACDLVFVKYKPKAARKINFETFQDVLNLIAHQKSMGYVTLAQKIVDSGGPKNSGTVAESVKFHDDKSLWTGAYGERVDRKAPERTAPRKASLIKATGAIMALKRKSLMKKNDA</sequence>
<dbReference type="Gene3D" id="1.10.238.10">
    <property type="entry name" value="EF-hand"/>
    <property type="match status" value="4"/>
</dbReference>
<dbReference type="PANTHER" id="PTHR12932">
    <property type="entry name" value="P25 ALPHA-RELATED"/>
    <property type="match status" value="1"/>
</dbReference>
<dbReference type="Pfam" id="PF05517">
    <property type="entry name" value="p25-alpha"/>
    <property type="match status" value="4"/>
</dbReference>
<dbReference type="EMBL" id="CP151513">
    <property type="protein sequence ID" value="WZN65918.1"/>
    <property type="molecule type" value="Genomic_DNA"/>
</dbReference>
<evidence type="ECO:0000256" key="1">
    <source>
        <dbReference type="ARBA" id="ARBA00010994"/>
    </source>
</evidence>
<dbReference type="Proteomes" id="UP001472866">
    <property type="component" value="Chromosome 13"/>
</dbReference>
<comment type="similarity">
    <text evidence="1">Belongs to the TPPP family.</text>
</comment>
<accession>A0AAX4PI32</accession>
<name>A0AAX4PI32_9CHLO</name>
<proteinExistence type="inferred from homology"/>
<dbReference type="GO" id="GO:0046785">
    <property type="term" value="P:microtubule polymerization"/>
    <property type="evidence" value="ECO:0007669"/>
    <property type="project" value="InterPro"/>
</dbReference>
<reference evidence="2 3" key="1">
    <citation type="submission" date="2024-03" db="EMBL/GenBank/DDBJ databases">
        <title>Complete genome sequence of the green alga Chloropicon roscoffensis RCC1871.</title>
        <authorList>
            <person name="Lemieux C."/>
            <person name="Pombert J.-F."/>
            <person name="Otis C."/>
            <person name="Turmel M."/>
        </authorList>
    </citation>
    <scope>NUCLEOTIDE SEQUENCE [LARGE SCALE GENOMIC DNA]</scope>
    <source>
        <strain evidence="2 3">RCC1871</strain>
    </source>
</reference>